<protein>
    <recommendedName>
        <fullName evidence="1">Plasmid pRiA4b Orf3-like domain-containing protein</fullName>
    </recommendedName>
</protein>
<dbReference type="KEGG" id="mprt:ET475_05930"/>
<feature type="domain" description="Plasmid pRiA4b Orf3-like" evidence="1">
    <location>
        <begin position="10"/>
        <end position="215"/>
    </location>
</feature>
<keyword evidence="3" id="KW-1185">Reference proteome</keyword>
<dbReference type="RefSeq" id="WP_129387146.1">
    <property type="nucleotide sequence ID" value="NZ_CP035494.1"/>
</dbReference>
<reference evidence="2 3" key="1">
    <citation type="submission" date="2019-01" db="EMBL/GenBank/DDBJ databases">
        <title>Genome sequencing of strain DFW100M-13.</title>
        <authorList>
            <person name="Heo J."/>
            <person name="Kim S.-J."/>
            <person name="Kim J.-S."/>
            <person name="Hong S.-B."/>
            <person name="Kwon S.-W."/>
        </authorList>
    </citation>
    <scope>NUCLEOTIDE SEQUENCE [LARGE SCALE GENOMIC DNA]</scope>
    <source>
        <strain evidence="2 3">DFW100M-13</strain>
    </source>
</reference>
<gene>
    <name evidence="2" type="ORF">ET475_05930</name>
</gene>
<accession>A0A4P6ENT7</accession>
<dbReference type="EMBL" id="CP035494">
    <property type="protein sequence ID" value="QAY59568.1"/>
    <property type="molecule type" value="Genomic_DNA"/>
</dbReference>
<name>A0A4P6ENT7_9MICO</name>
<dbReference type="InterPro" id="IPR024047">
    <property type="entry name" value="MM3350-like_sf"/>
</dbReference>
<dbReference type="Proteomes" id="UP000293995">
    <property type="component" value="Chromosome"/>
</dbReference>
<dbReference type="Pfam" id="PF07929">
    <property type="entry name" value="PRiA4_ORF3"/>
    <property type="match status" value="1"/>
</dbReference>
<proteinExistence type="predicted"/>
<dbReference type="OrthoDB" id="9816539at2"/>
<dbReference type="AlphaFoldDB" id="A0A4P6ENT7"/>
<organism evidence="2 3">
    <name type="scientific">Microbacterium protaetiae</name>
    <dbReference type="NCBI Taxonomy" id="2509458"/>
    <lineage>
        <taxon>Bacteria</taxon>
        <taxon>Bacillati</taxon>
        <taxon>Actinomycetota</taxon>
        <taxon>Actinomycetes</taxon>
        <taxon>Micrococcales</taxon>
        <taxon>Microbacteriaceae</taxon>
        <taxon>Microbacterium</taxon>
    </lineage>
</organism>
<dbReference type="InterPro" id="IPR012912">
    <property type="entry name" value="Plasmid_pRiA4b_Orf3-like"/>
</dbReference>
<evidence type="ECO:0000313" key="3">
    <source>
        <dbReference type="Proteomes" id="UP000293995"/>
    </source>
</evidence>
<dbReference type="SUPFAM" id="SSF159941">
    <property type="entry name" value="MM3350-like"/>
    <property type="match status" value="1"/>
</dbReference>
<sequence>METTTLDLALSLHIVLRGVDPPVERTLVMSMQHSLADLHRAIQCAFDGDAGMRHMFSDQEPFPRGYPDSRGYREDACTWTLRQDHYGWRPRRRWGDTWTMIDWRDPNVLSEADATLPSAFEDGGRLHYRCSDPRELGSDAWFSIDAQPVAGAEPSTRVVDGRGRSPLSLVAVDDYRQLLRAYADPRHPEHDDACTRLERASGPWASFDPLAFDTECVQRRLDRDGAPGHVRGSRRTVIDAVTEALPSSNAAGLYRHTHDAGLDEAPAIEPDEAARFTRPFGWLIEHCREGLPLHDGRLRDEVREQWADAGGISLAQTTQLQSLARKLRLVRSLQGRLLTMKAALPFADDPLALWSALAARLLDSDGYQLRLSDALFLLAIADGSITRSGHDGGLDRIARAHDACVHVHETVRCLPQEDDFAFAWPLPPRPVEHITADEIRPLVAPLAERLEPLGLSRLTPDTWLATPLMRDFARAALQVQTTAKLSFAKSHELDF</sequence>
<evidence type="ECO:0000259" key="1">
    <source>
        <dbReference type="Pfam" id="PF07929"/>
    </source>
</evidence>
<dbReference type="Gene3D" id="3.10.290.30">
    <property type="entry name" value="MM3350-like"/>
    <property type="match status" value="1"/>
</dbReference>
<evidence type="ECO:0000313" key="2">
    <source>
        <dbReference type="EMBL" id="QAY59568.1"/>
    </source>
</evidence>